<dbReference type="AlphaFoldDB" id="A0A344U1D9"/>
<reference evidence="2 3" key="1">
    <citation type="submission" date="2018-01" db="EMBL/GenBank/DDBJ databases">
        <title>Draft genome Sequence of streptomyces globosus LZH-48.</title>
        <authorList>
            <person name="Ran K."/>
            <person name="Li Z."/>
            <person name="Wei S."/>
            <person name="Dong R."/>
        </authorList>
    </citation>
    <scope>NUCLEOTIDE SEQUENCE [LARGE SCALE GENOMIC DNA]</scope>
    <source>
        <strain evidence="2 3">LZH-48</strain>
    </source>
</reference>
<dbReference type="Proteomes" id="UP000252004">
    <property type="component" value="Chromosome"/>
</dbReference>
<organism evidence="2 3">
    <name type="scientific">Streptomyces globosus</name>
    <dbReference type="NCBI Taxonomy" id="68209"/>
    <lineage>
        <taxon>Bacteria</taxon>
        <taxon>Bacillati</taxon>
        <taxon>Actinomycetota</taxon>
        <taxon>Actinomycetes</taxon>
        <taxon>Kitasatosporales</taxon>
        <taxon>Streptomycetaceae</taxon>
        <taxon>Streptomyces</taxon>
    </lineage>
</organism>
<dbReference type="EMBL" id="CP030862">
    <property type="protein sequence ID" value="AXE24710.1"/>
    <property type="molecule type" value="Genomic_DNA"/>
</dbReference>
<proteinExistence type="predicted"/>
<sequence>MTVTIARGEHSDAHLMPGIPRRRGHPFQPQGLESKEDLRVHQGARVNQHHTHRDLQPTGHRAAT</sequence>
<protein>
    <submittedName>
        <fullName evidence="2">Uncharacterized protein</fullName>
    </submittedName>
</protein>
<name>A0A344U1D9_9ACTN</name>
<dbReference type="KEGG" id="sgz:C0216_15730"/>
<feature type="region of interest" description="Disordered" evidence="1">
    <location>
        <begin position="1"/>
        <end position="64"/>
    </location>
</feature>
<evidence type="ECO:0000313" key="3">
    <source>
        <dbReference type="Proteomes" id="UP000252004"/>
    </source>
</evidence>
<keyword evidence="3" id="KW-1185">Reference proteome</keyword>
<accession>A0A344U1D9</accession>
<evidence type="ECO:0000256" key="1">
    <source>
        <dbReference type="SAM" id="MobiDB-lite"/>
    </source>
</evidence>
<gene>
    <name evidence="2" type="ORF">C0216_15730</name>
</gene>
<evidence type="ECO:0000313" key="2">
    <source>
        <dbReference type="EMBL" id="AXE24710.1"/>
    </source>
</evidence>